<reference evidence="2 3" key="1">
    <citation type="journal article" date="2016" name="Proc. Natl. Acad. Sci. U.S.A.">
        <title>Lipid metabolic changes in an early divergent fungus govern the establishment of a mutualistic symbiosis with endobacteria.</title>
        <authorList>
            <person name="Lastovetsky O.A."/>
            <person name="Gaspar M.L."/>
            <person name="Mondo S.J."/>
            <person name="LaButti K.M."/>
            <person name="Sandor L."/>
            <person name="Grigoriev I.V."/>
            <person name="Henry S.A."/>
            <person name="Pawlowska T.E."/>
        </authorList>
    </citation>
    <scope>NUCLEOTIDE SEQUENCE [LARGE SCALE GENOMIC DNA]</scope>
    <source>
        <strain evidence="2 3">ATCC 11559</strain>
    </source>
</reference>
<feature type="compositionally biased region" description="Low complexity" evidence="1">
    <location>
        <begin position="134"/>
        <end position="147"/>
    </location>
</feature>
<dbReference type="EMBL" id="KV921660">
    <property type="protein sequence ID" value="ORE12465.1"/>
    <property type="molecule type" value="Genomic_DNA"/>
</dbReference>
<dbReference type="VEuPathDB" id="FungiDB:BCV72DRAFT_253428"/>
<dbReference type="Proteomes" id="UP000242381">
    <property type="component" value="Unassembled WGS sequence"/>
</dbReference>
<accession>A0A1X0RKB4</accession>
<sequence>MITCANGVKFHSSNTDMDFSKHTSLRTSAKLATNPASRNYQTGGFLCHCGKKTSYHADTWIELKKSVSALFQIRACLRYQTEGLEAVSDVASISRVSLYLQSSWSTTELKSGGRTHVSDGDESNEEKLSEKESSSQSSYNPSSQSSSTEIVTSHKPIYSYLTSAGIEQYTRPTKSSQWMIGEVDLTEKFLEYRALIVDNARKMGILSQVDQLALNFIYLISNNSKSGNLMDGDVNTKVSNDLAVVYRDVYHDILRAYSSNYSTDCVNEDTYVHDALQPLLKAYFPNDDVICREGANGTIKASSSRKQKFNSDSHGRKGDCSVKTNDGCLSQLVLLVEAKSPLNTTSNDLVKLGKCLKNVVDKLDEDGVRDAIAAESLPWICTINGDRYDVGFVEFAKNFTASKAQKDRVKLILEGKETLNTVFKVIGKYVPDIEFYTLQIAGLKGHLISTTLQSNGLYTVQNINNRIRFPLTKYNLKPLLNVSTHAFMIIILSTESLTPVKDVVAIEMILFNFRLSVACVVPRGNYIAMDWMKSLISWCSLP</sequence>
<protein>
    <submittedName>
        <fullName evidence="2">Uncharacterized protein</fullName>
    </submittedName>
</protein>
<proteinExistence type="predicted"/>
<dbReference type="VEuPathDB" id="FungiDB:BCV72DRAFT_217608"/>
<name>A0A1X0RKB4_RHIZD</name>
<organism evidence="2 3">
    <name type="scientific">Rhizopus microsporus</name>
    <dbReference type="NCBI Taxonomy" id="58291"/>
    <lineage>
        <taxon>Eukaryota</taxon>
        <taxon>Fungi</taxon>
        <taxon>Fungi incertae sedis</taxon>
        <taxon>Mucoromycota</taxon>
        <taxon>Mucoromycotina</taxon>
        <taxon>Mucoromycetes</taxon>
        <taxon>Mucorales</taxon>
        <taxon>Mucorineae</taxon>
        <taxon>Rhizopodaceae</taxon>
        <taxon>Rhizopus</taxon>
    </lineage>
</organism>
<dbReference type="AlphaFoldDB" id="A0A1X0RKB4"/>
<evidence type="ECO:0000313" key="3">
    <source>
        <dbReference type="Proteomes" id="UP000242381"/>
    </source>
</evidence>
<gene>
    <name evidence="2" type="ORF">BCV71DRAFT_259149</name>
</gene>
<feature type="region of interest" description="Disordered" evidence="1">
    <location>
        <begin position="109"/>
        <end position="150"/>
    </location>
</feature>
<evidence type="ECO:0000313" key="2">
    <source>
        <dbReference type="EMBL" id="ORE12465.1"/>
    </source>
</evidence>
<evidence type="ECO:0000256" key="1">
    <source>
        <dbReference type="SAM" id="MobiDB-lite"/>
    </source>
</evidence>